<dbReference type="InterPro" id="IPR001128">
    <property type="entry name" value="Cyt_P450"/>
</dbReference>
<gene>
    <name evidence="8" type="ORF">TL08_17125</name>
</gene>
<dbReference type="GO" id="GO:0005506">
    <property type="term" value="F:iron ion binding"/>
    <property type="evidence" value="ECO:0007669"/>
    <property type="project" value="InterPro"/>
</dbReference>
<dbReference type="InterPro" id="IPR002397">
    <property type="entry name" value="Cyt_P450_B"/>
</dbReference>
<dbReference type="GO" id="GO:0020037">
    <property type="term" value="F:heme binding"/>
    <property type="evidence" value="ECO:0007669"/>
    <property type="project" value="InterPro"/>
</dbReference>
<evidence type="ECO:0000256" key="2">
    <source>
        <dbReference type="ARBA" id="ARBA00022617"/>
    </source>
</evidence>
<dbReference type="KEGG" id="ahm:TL08_17125"/>
<organism evidence="8 9">
    <name type="scientific">Actinoalloteichus hymeniacidonis</name>
    <dbReference type="NCBI Taxonomy" id="340345"/>
    <lineage>
        <taxon>Bacteria</taxon>
        <taxon>Bacillati</taxon>
        <taxon>Actinomycetota</taxon>
        <taxon>Actinomycetes</taxon>
        <taxon>Pseudonocardiales</taxon>
        <taxon>Pseudonocardiaceae</taxon>
        <taxon>Actinoalloteichus</taxon>
    </lineage>
</organism>
<dbReference type="CDD" id="cd11029">
    <property type="entry name" value="CYP107-like"/>
    <property type="match status" value="1"/>
</dbReference>
<dbReference type="Pfam" id="PF00067">
    <property type="entry name" value="p450"/>
    <property type="match status" value="2"/>
</dbReference>
<evidence type="ECO:0000256" key="5">
    <source>
        <dbReference type="ARBA" id="ARBA00023004"/>
    </source>
</evidence>
<dbReference type="GO" id="GO:0004497">
    <property type="term" value="F:monooxygenase activity"/>
    <property type="evidence" value="ECO:0007669"/>
    <property type="project" value="UniProtKB-KW"/>
</dbReference>
<sequence>MTSHSAMRTLLSDPRVSKDAHQHWPEYAEGAVVLDSILATWVGRRNMFGAYGDEHKRLRSLVSKAFTPRRINSLKPWIEKITAGLISDLAAGPQTTPADLREGFCYPLPIEVICALFGVPEETRPELRRVIDGVFNTSLKPEEAMAIAEDLYKLMYGFVAYKQANPGDDLTSALIAAREEDGSRLNEAELVDTLNLVLAAGHETTVNLLDQAITALLTHPEQLAMVRSGERSWDDVIEETLRWNAPVANLPLRFAVEDIELGDIVIRKGDRILAPYAATGRDPEHHGETADRFDITREVKDHLAFGHGVHYCLGAPLARMEVQLALPALFDRFPELSLAVPAAELVPVASFISNGHRELPVILKPSTA</sequence>
<evidence type="ECO:0000256" key="3">
    <source>
        <dbReference type="ARBA" id="ARBA00022723"/>
    </source>
</evidence>
<dbReference type="InterPro" id="IPR017972">
    <property type="entry name" value="Cyt_P450_CS"/>
</dbReference>
<dbReference type="AlphaFoldDB" id="A0AAC9HRT8"/>
<dbReference type="PRINTS" id="PR00385">
    <property type="entry name" value="P450"/>
</dbReference>
<keyword evidence="3 7" id="KW-0479">Metal-binding</keyword>
<evidence type="ECO:0000256" key="6">
    <source>
        <dbReference type="ARBA" id="ARBA00023033"/>
    </source>
</evidence>
<dbReference type="FunFam" id="1.10.630.10:FF:000018">
    <property type="entry name" value="Cytochrome P450 monooxygenase"/>
    <property type="match status" value="1"/>
</dbReference>
<evidence type="ECO:0000256" key="4">
    <source>
        <dbReference type="ARBA" id="ARBA00023002"/>
    </source>
</evidence>
<keyword evidence="2 7" id="KW-0349">Heme</keyword>
<evidence type="ECO:0000313" key="9">
    <source>
        <dbReference type="Proteomes" id="UP000095210"/>
    </source>
</evidence>
<dbReference type="PROSITE" id="PS00086">
    <property type="entry name" value="CYTOCHROME_P450"/>
    <property type="match status" value="1"/>
</dbReference>
<keyword evidence="9" id="KW-1185">Reference proteome</keyword>
<evidence type="ECO:0000256" key="1">
    <source>
        <dbReference type="ARBA" id="ARBA00010617"/>
    </source>
</evidence>
<protein>
    <submittedName>
        <fullName evidence="8">Cytochrome P450</fullName>
    </submittedName>
</protein>
<dbReference type="SUPFAM" id="SSF48264">
    <property type="entry name" value="Cytochrome P450"/>
    <property type="match status" value="1"/>
</dbReference>
<dbReference type="PANTHER" id="PTHR46696:SF1">
    <property type="entry name" value="CYTOCHROME P450 YJIB-RELATED"/>
    <property type="match status" value="1"/>
</dbReference>
<accession>A0AAC9HRT8</accession>
<evidence type="ECO:0000313" key="8">
    <source>
        <dbReference type="EMBL" id="AOS64225.1"/>
    </source>
</evidence>
<keyword evidence="4 7" id="KW-0560">Oxidoreductase</keyword>
<evidence type="ECO:0000256" key="7">
    <source>
        <dbReference type="RuleBase" id="RU000461"/>
    </source>
</evidence>
<dbReference type="Gene3D" id="1.10.630.10">
    <property type="entry name" value="Cytochrome P450"/>
    <property type="match status" value="1"/>
</dbReference>
<keyword evidence="6 7" id="KW-0503">Monooxygenase</keyword>
<dbReference type="Proteomes" id="UP000095210">
    <property type="component" value="Chromosome"/>
</dbReference>
<keyword evidence="5 7" id="KW-0408">Iron</keyword>
<dbReference type="InterPro" id="IPR036396">
    <property type="entry name" value="Cyt_P450_sf"/>
</dbReference>
<name>A0AAC9HRT8_9PSEU</name>
<reference evidence="9" key="1">
    <citation type="submission" date="2016-03" db="EMBL/GenBank/DDBJ databases">
        <title>Complete genome sequence of the type strain Actinoalloteichus hymeniacidonis DSM 45092.</title>
        <authorList>
            <person name="Schaffert L."/>
            <person name="Albersmeier A."/>
            <person name="Winkler A."/>
            <person name="Kalinowski J."/>
            <person name="Zotchev S."/>
            <person name="Ruckert C."/>
        </authorList>
    </citation>
    <scope>NUCLEOTIDE SEQUENCE [LARGE SCALE GENOMIC DNA]</scope>
    <source>
        <strain evidence="9">HPA177(T) (DSM 45092(T))</strain>
    </source>
</reference>
<dbReference type="EMBL" id="CP014859">
    <property type="protein sequence ID" value="AOS64225.1"/>
    <property type="molecule type" value="Genomic_DNA"/>
</dbReference>
<dbReference type="GO" id="GO:0016705">
    <property type="term" value="F:oxidoreductase activity, acting on paired donors, with incorporation or reduction of molecular oxygen"/>
    <property type="evidence" value="ECO:0007669"/>
    <property type="project" value="InterPro"/>
</dbReference>
<proteinExistence type="inferred from homology"/>
<dbReference type="PANTHER" id="PTHR46696">
    <property type="entry name" value="P450, PUTATIVE (EUROFUNG)-RELATED"/>
    <property type="match status" value="1"/>
</dbReference>
<comment type="similarity">
    <text evidence="1 7">Belongs to the cytochrome P450 family.</text>
</comment>
<dbReference type="PRINTS" id="PR00359">
    <property type="entry name" value="BP450"/>
</dbReference>